<dbReference type="PANTHER" id="PTHR43285">
    <property type="entry name" value="ANTHRANILATE PHOSPHORIBOSYLTRANSFERASE"/>
    <property type="match status" value="1"/>
</dbReference>
<name>A0A4P9VVG3_9FUNG</name>
<dbReference type="EMBL" id="ML001647">
    <property type="protein sequence ID" value="RKO83112.1"/>
    <property type="molecule type" value="Genomic_DNA"/>
</dbReference>
<dbReference type="Pfam" id="PF00591">
    <property type="entry name" value="Glycos_transf_3"/>
    <property type="match status" value="1"/>
</dbReference>
<keyword evidence="6" id="KW-1185">Reference proteome</keyword>
<reference evidence="6" key="1">
    <citation type="journal article" date="2018" name="Nat. Microbiol.">
        <title>Leveraging single-cell genomics to expand the fungal tree of life.</title>
        <authorList>
            <person name="Ahrendt S.R."/>
            <person name="Quandt C.A."/>
            <person name="Ciobanu D."/>
            <person name="Clum A."/>
            <person name="Salamov A."/>
            <person name="Andreopoulos B."/>
            <person name="Cheng J.F."/>
            <person name="Woyke T."/>
            <person name="Pelin A."/>
            <person name="Henrissat B."/>
            <person name="Reynolds N.K."/>
            <person name="Benny G.L."/>
            <person name="Smith M.E."/>
            <person name="James T.Y."/>
            <person name="Grigoriev I.V."/>
        </authorList>
    </citation>
    <scope>NUCLEOTIDE SEQUENCE [LARGE SCALE GENOMIC DNA]</scope>
</reference>
<evidence type="ECO:0000256" key="3">
    <source>
        <dbReference type="SAM" id="MobiDB-lite"/>
    </source>
</evidence>
<dbReference type="OrthoDB" id="427800at2759"/>
<evidence type="ECO:0000256" key="2">
    <source>
        <dbReference type="ARBA" id="ARBA00022679"/>
    </source>
</evidence>
<dbReference type="AlphaFoldDB" id="A0A4P9VVG3"/>
<evidence type="ECO:0000256" key="1">
    <source>
        <dbReference type="ARBA" id="ARBA00022676"/>
    </source>
</evidence>
<dbReference type="PANTHER" id="PTHR43285:SF2">
    <property type="entry name" value="ANTHRANILATE PHOSPHORIBOSYLTRANSFERASE"/>
    <property type="match status" value="1"/>
</dbReference>
<dbReference type="InterPro" id="IPR035902">
    <property type="entry name" value="Nuc_phospho_transferase"/>
</dbReference>
<feature type="domain" description="Glycosyl transferase family 3" evidence="4">
    <location>
        <begin position="2"/>
        <end position="103"/>
    </location>
</feature>
<keyword evidence="1" id="KW-0328">Glycosyltransferase</keyword>
<dbReference type="GO" id="GO:0000162">
    <property type="term" value="P:L-tryptophan biosynthetic process"/>
    <property type="evidence" value="ECO:0007669"/>
    <property type="project" value="InterPro"/>
</dbReference>
<organism evidence="5 6">
    <name type="scientific">Blyttiomyces helicus</name>
    <dbReference type="NCBI Taxonomy" id="388810"/>
    <lineage>
        <taxon>Eukaryota</taxon>
        <taxon>Fungi</taxon>
        <taxon>Fungi incertae sedis</taxon>
        <taxon>Chytridiomycota</taxon>
        <taxon>Chytridiomycota incertae sedis</taxon>
        <taxon>Chytridiomycetes</taxon>
        <taxon>Chytridiomycetes incertae sedis</taxon>
        <taxon>Blyttiomyces</taxon>
    </lineage>
</organism>
<evidence type="ECO:0000259" key="4">
    <source>
        <dbReference type="Pfam" id="PF00591"/>
    </source>
</evidence>
<dbReference type="SUPFAM" id="SSF52418">
    <property type="entry name" value="Nucleoside phosphorylase/phosphoribosyltransferase catalytic domain"/>
    <property type="match status" value="1"/>
</dbReference>
<gene>
    <name evidence="5" type="ORF">BDK51DRAFT_37668</name>
</gene>
<dbReference type="GO" id="GO:0005829">
    <property type="term" value="C:cytosol"/>
    <property type="evidence" value="ECO:0007669"/>
    <property type="project" value="TreeGrafter"/>
</dbReference>
<dbReference type="Gene3D" id="3.40.1030.10">
    <property type="entry name" value="Nucleoside phosphorylase/phosphoribosyltransferase catalytic domain"/>
    <property type="match status" value="1"/>
</dbReference>
<feature type="non-terminal residue" evidence="5">
    <location>
        <position position="1"/>
    </location>
</feature>
<protein>
    <submittedName>
        <fullName evidence="5">Glycosyl transferase</fullName>
    </submittedName>
</protein>
<dbReference type="InterPro" id="IPR005940">
    <property type="entry name" value="Anthranilate_Pribosyl_Tfrase"/>
</dbReference>
<feature type="region of interest" description="Disordered" evidence="3">
    <location>
        <begin position="24"/>
        <end position="45"/>
    </location>
</feature>
<sequence length="116" mass="12056">IAPEGPTNVWSLAIDGTITEETITPEESFGLKSHPLTAVSGGDPTDNAAPMRALLGDKLPHDHPVLNFVLLNSAALLFVSGKVATLPEGVEAARESIRSGKALDALERFAAATQAV</sequence>
<keyword evidence="2 5" id="KW-0808">Transferase</keyword>
<evidence type="ECO:0000313" key="6">
    <source>
        <dbReference type="Proteomes" id="UP000269721"/>
    </source>
</evidence>
<evidence type="ECO:0000313" key="5">
    <source>
        <dbReference type="EMBL" id="RKO83112.1"/>
    </source>
</evidence>
<dbReference type="InterPro" id="IPR000312">
    <property type="entry name" value="Glycosyl_Trfase_fam3"/>
</dbReference>
<dbReference type="GO" id="GO:0004048">
    <property type="term" value="F:anthranilate phosphoribosyltransferase activity"/>
    <property type="evidence" value="ECO:0007669"/>
    <property type="project" value="InterPro"/>
</dbReference>
<proteinExistence type="predicted"/>
<accession>A0A4P9VVG3</accession>
<dbReference type="Proteomes" id="UP000269721">
    <property type="component" value="Unassembled WGS sequence"/>
</dbReference>